<feature type="region of interest" description="Disordered" evidence="3">
    <location>
        <begin position="404"/>
        <end position="435"/>
    </location>
</feature>
<gene>
    <name evidence="5" type="ORF">Tco_0820835</name>
</gene>
<dbReference type="Gene3D" id="3.30.420.10">
    <property type="entry name" value="Ribonuclease H-like superfamily/Ribonuclease H"/>
    <property type="match status" value="1"/>
</dbReference>
<name>A0ABQ5ABF7_9ASTR</name>
<feature type="region of interest" description="Disordered" evidence="3">
    <location>
        <begin position="633"/>
        <end position="652"/>
    </location>
</feature>
<feature type="domain" description="Integrase catalytic" evidence="4">
    <location>
        <begin position="516"/>
        <end position="630"/>
    </location>
</feature>
<dbReference type="EMBL" id="BQNB010012135">
    <property type="protein sequence ID" value="GJS99665.1"/>
    <property type="molecule type" value="Genomic_DNA"/>
</dbReference>
<comment type="caution">
    <text evidence="5">The sequence shown here is derived from an EMBL/GenBank/DDBJ whole genome shotgun (WGS) entry which is preliminary data.</text>
</comment>
<protein>
    <submittedName>
        <fullName evidence="5">Ribonuclease H-like domain-containing protein</fullName>
    </submittedName>
</protein>
<reference evidence="5" key="1">
    <citation type="journal article" date="2022" name="Int. J. Mol. Sci.">
        <title>Draft Genome of Tanacetum Coccineum: Genomic Comparison of Closely Related Tanacetum-Family Plants.</title>
        <authorList>
            <person name="Yamashiro T."/>
            <person name="Shiraishi A."/>
            <person name="Nakayama K."/>
            <person name="Satake H."/>
        </authorList>
    </citation>
    <scope>NUCLEOTIDE SEQUENCE</scope>
</reference>
<dbReference type="Pfam" id="PF14223">
    <property type="entry name" value="Retrotran_gag_2"/>
    <property type="match status" value="1"/>
</dbReference>
<feature type="coiled-coil region" evidence="2">
    <location>
        <begin position="262"/>
        <end position="296"/>
    </location>
</feature>
<evidence type="ECO:0000313" key="6">
    <source>
        <dbReference type="Proteomes" id="UP001151760"/>
    </source>
</evidence>
<organism evidence="5 6">
    <name type="scientific">Tanacetum coccineum</name>
    <dbReference type="NCBI Taxonomy" id="301880"/>
    <lineage>
        <taxon>Eukaryota</taxon>
        <taxon>Viridiplantae</taxon>
        <taxon>Streptophyta</taxon>
        <taxon>Embryophyta</taxon>
        <taxon>Tracheophyta</taxon>
        <taxon>Spermatophyta</taxon>
        <taxon>Magnoliopsida</taxon>
        <taxon>eudicotyledons</taxon>
        <taxon>Gunneridae</taxon>
        <taxon>Pentapetalae</taxon>
        <taxon>asterids</taxon>
        <taxon>campanulids</taxon>
        <taxon>Asterales</taxon>
        <taxon>Asteraceae</taxon>
        <taxon>Asteroideae</taxon>
        <taxon>Anthemideae</taxon>
        <taxon>Anthemidinae</taxon>
        <taxon>Tanacetum</taxon>
    </lineage>
</organism>
<evidence type="ECO:0000256" key="1">
    <source>
        <dbReference type="ARBA" id="ARBA00022670"/>
    </source>
</evidence>
<dbReference type="InterPro" id="IPR036397">
    <property type="entry name" value="RNaseH_sf"/>
</dbReference>
<reference evidence="5" key="2">
    <citation type="submission" date="2022-01" db="EMBL/GenBank/DDBJ databases">
        <authorList>
            <person name="Yamashiro T."/>
            <person name="Shiraishi A."/>
            <person name="Satake H."/>
            <person name="Nakayama K."/>
        </authorList>
    </citation>
    <scope>NUCLEOTIDE SEQUENCE</scope>
</reference>
<dbReference type="InterPro" id="IPR054722">
    <property type="entry name" value="PolX-like_BBD"/>
</dbReference>
<sequence length="723" mass="81755">IYSMAGEDEFHDDNPPPLPPPVPPTQQAPHTLSTIKLSILKKGEYDIWAMKMEHYLGHTDYPIWEVIQKGNGLVQVSTDINGQIRVLPPKTTEEILARERERKVRTTLIMSIPEDHLAKFHKMTDAKEMWEAIKSRFSGNDESKKILYYIIFQHIECAFVSSESTSSTNNVDEFDLEEIDLKWQVAMIFMRLKKFYKNTGRKLQFDAKEPVGFDKTKEEPKALVTLDGDGVDWTGHAEDEQENFALMACSNSSSNTEVISYLKECEESYAKLKKLYDEQREQLGDASIEIQAYTQALKKMSTRDKSGLGSSDVEDSHVNDRFAKVEGMHAVPPPMTGIYMPSKSDFGIDESNVETPDSVSKTAVIEPTALSKSKVWSDAPIIEEYESESDDEYVIEPSKEHKNPINVARQNPSSQAAETSTARKVNTTRPIGDPQKALKNKGIIDSRCSRHMTGNKAYLIEYQDYNGGHVAFGGSKGYISGKGKIKTGKLDFKDVCFVKEFSWVFFLRTKDETSGILKDFIRQIENQLNQKVKTISCDNGIEFKNREIIELCGSKGIKREYSNAKTSQQNGVAERKNMTLIEAARTMLADSFLPNTFWAEAVSIACYVLNRVLVTKPQNKTPYELITENKANKIGGPKEANHNAGTQDNIDAGNSKIEAEPAQEYFVLLISERISKSKRAKTSKNRQEMKRQVQEKDLKPISKAGSRPWSRKVKKVKKRTKEK</sequence>
<feature type="compositionally biased region" description="Acidic residues" evidence="3">
    <location>
        <begin position="1"/>
        <end position="11"/>
    </location>
</feature>
<evidence type="ECO:0000256" key="2">
    <source>
        <dbReference type="SAM" id="Coils"/>
    </source>
</evidence>
<dbReference type="InterPro" id="IPR012337">
    <property type="entry name" value="RNaseH-like_sf"/>
</dbReference>
<feature type="compositionally biased region" description="Polar residues" evidence="3">
    <location>
        <begin position="408"/>
        <end position="429"/>
    </location>
</feature>
<dbReference type="InterPro" id="IPR001584">
    <property type="entry name" value="Integrase_cat-core"/>
</dbReference>
<evidence type="ECO:0000256" key="3">
    <source>
        <dbReference type="SAM" id="MobiDB-lite"/>
    </source>
</evidence>
<dbReference type="PANTHER" id="PTHR42648">
    <property type="entry name" value="TRANSPOSASE, PUTATIVE-RELATED"/>
    <property type="match status" value="1"/>
</dbReference>
<evidence type="ECO:0000259" key="4">
    <source>
        <dbReference type="PROSITE" id="PS50994"/>
    </source>
</evidence>
<feature type="compositionally biased region" description="Pro residues" evidence="3">
    <location>
        <begin position="15"/>
        <end position="26"/>
    </location>
</feature>
<keyword evidence="1" id="KW-0645">Protease</keyword>
<feature type="region of interest" description="Disordered" evidence="3">
    <location>
        <begin position="1"/>
        <end position="29"/>
    </location>
</feature>
<dbReference type="Pfam" id="PF22936">
    <property type="entry name" value="Pol_BBD"/>
    <property type="match status" value="1"/>
</dbReference>
<keyword evidence="6" id="KW-1185">Reference proteome</keyword>
<feature type="compositionally biased region" description="Basic and acidic residues" evidence="3">
    <location>
        <begin position="685"/>
        <end position="700"/>
    </location>
</feature>
<feature type="non-terminal residue" evidence="5">
    <location>
        <position position="1"/>
    </location>
</feature>
<dbReference type="InterPro" id="IPR039537">
    <property type="entry name" value="Retrotran_Ty1/copia-like"/>
</dbReference>
<evidence type="ECO:0000313" key="5">
    <source>
        <dbReference type="EMBL" id="GJS99665.1"/>
    </source>
</evidence>
<feature type="region of interest" description="Disordered" evidence="3">
    <location>
        <begin position="677"/>
        <end position="723"/>
    </location>
</feature>
<dbReference type="Proteomes" id="UP001151760">
    <property type="component" value="Unassembled WGS sequence"/>
</dbReference>
<dbReference type="PANTHER" id="PTHR42648:SF32">
    <property type="entry name" value="RIBONUCLEASE H-LIKE DOMAIN, GAG-PRE-INTEGRASE DOMAIN PROTEIN-RELATED"/>
    <property type="match status" value="1"/>
</dbReference>
<dbReference type="PROSITE" id="PS50994">
    <property type="entry name" value="INTEGRASE"/>
    <property type="match status" value="1"/>
</dbReference>
<accession>A0ABQ5ABF7</accession>
<dbReference type="SUPFAM" id="SSF53098">
    <property type="entry name" value="Ribonuclease H-like"/>
    <property type="match status" value="1"/>
</dbReference>
<proteinExistence type="predicted"/>
<keyword evidence="1" id="KW-0378">Hydrolase</keyword>
<keyword evidence="2" id="KW-0175">Coiled coil</keyword>
<feature type="compositionally biased region" description="Basic residues" evidence="3">
    <location>
        <begin position="709"/>
        <end position="723"/>
    </location>
</feature>